<evidence type="ECO:0000313" key="4">
    <source>
        <dbReference type="Proteomes" id="UP001652741"/>
    </source>
</evidence>
<evidence type="ECO:0000259" key="3">
    <source>
        <dbReference type="PROSITE" id="PS50106"/>
    </source>
</evidence>
<dbReference type="Proteomes" id="UP001652741">
    <property type="component" value="Chromosome ssa01"/>
</dbReference>
<feature type="region of interest" description="Disordered" evidence="1">
    <location>
        <begin position="413"/>
        <end position="438"/>
    </location>
</feature>
<accession>A0A1S3MDC9</accession>
<feature type="compositionally biased region" description="Basic and acidic residues" evidence="1">
    <location>
        <begin position="44"/>
        <end position="58"/>
    </location>
</feature>
<dbReference type="Pfam" id="PF00169">
    <property type="entry name" value="PH"/>
    <property type="match status" value="2"/>
</dbReference>
<dbReference type="Gene3D" id="2.30.29.30">
    <property type="entry name" value="Pleckstrin-homology domain (PH domain)/Phosphotyrosine-binding domain (PTB)"/>
    <property type="match status" value="2"/>
</dbReference>
<dbReference type="InterPro" id="IPR001849">
    <property type="entry name" value="PH_domain"/>
</dbReference>
<keyword evidence="4" id="KW-1185">Reference proteome</keyword>
<dbReference type="InterPro" id="IPR011993">
    <property type="entry name" value="PH-like_dom_sf"/>
</dbReference>
<evidence type="ECO:0000313" key="5">
    <source>
        <dbReference type="RefSeq" id="XP_014000951.1"/>
    </source>
</evidence>
<dbReference type="OrthoDB" id="2157866at2759"/>
<organism evidence="4 5">
    <name type="scientific">Salmo salar</name>
    <name type="common">Atlantic salmon</name>
    <dbReference type="NCBI Taxonomy" id="8030"/>
    <lineage>
        <taxon>Eukaryota</taxon>
        <taxon>Metazoa</taxon>
        <taxon>Chordata</taxon>
        <taxon>Craniata</taxon>
        <taxon>Vertebrata</taxon>
        <taxon>Euteleostomi</taxon>
        <taxon>Actinopterygii</taxon>
        <taxon>Neopterygii</taxon>
        <taxon>Teleostei</taxon>
        <taxon>Protacanthopterygii</taxon>
        <taxon>Salmoniformes</taxon>
        <taxon>Salmonidae</taxon>
        <taxon>Salmoninae</taxon>
        <taxon>Salmo</taxon>
    </lineage>
</organism>
<sequence>MSRRGSRRRNSRRRKSPTSSKQSASQCVFQKQNKSNSVVCQDDITEKGEIESLRKENILSDSDEEGKYSEIPSKEKKVRRDSQGESSRNKRPPSIAKQENIDRGVKFTTLVTIDDLQPSSSKIIFQHSRIGSNMKFEIQEILQSDNSGIKTVYVFESQQGATGEPCVQSQREKRLSPNNDLIQQSWTLNPNVNITVHSQNRKHNYEFSIPESSKDARVTARHSIASRCCGELACRKSCCDDQFAFHRSPSNNDTDFTMAGGSSSPSPLPDFWKSTDALCDIPPPCEFSDRKYEPLADLTEDIASCQIGACCTMDKQQWVFSPPPSMRHHKDSGCPYSLDGEDSAHLASFFDSVSESDNYEPMFMRPPLSVSRSSYTKDFIQNHEMKTQMRNNSIATVECKTCLSSSYLQKPTKRRRTFPGVKEEPSQMQEGLPSWEGRESFSSGTISSYMMESLPLQAERLRRLTADHQEDERLCPFSALSCKSSQSSCSYRPSSSNVNSHLEPQQQLINPSYASTSVEAVQEVFQLPEPRHLPCEEPRGPDLDFGGNALADMAFGVEQIEVAESGFDEDMGEVEDHSLDPTMEELTQRDLLVQVLPPSPSKLSSEENSVTDLQSMRRRGSVMAITTGGTEQRFLQSVSKLAESAALNSPHWDAFNVIPEARSVFPILNMEMDSRITSKATEEVRLTPKRSLTVRASISSPTLSQIEEGKEPPSKYKIVEDSGMEIAEAPSPDHESQDQETESKWKPKLYQSDSTAEKQSVSKSSLEVKDNGPEHWAKRRNLFKDSKQWSSVGGSSITSSINEESGISEDSRSVDMAARDLGDKGFYTETFHCASWIYSGDEVSPTAGPVPPGLQPRTVTIRERTVKIWKGMGEYPWGFRIQFSKPIVVTEVDTNGAAEEAGLLVGDFVMAVNGIDVTSIPHSEAADLARQGPDLLTMTIGSDIGRGPNTPRPTCRGYLHKRTQSGLIKGWRRRWFVLRHDCCLYYYRHKKDEGRKRALSSFKLEGADVAGDPSLGKPFVFKCCPLSANRVYYFSATSNLEMKRWLDAMDRAVHPVTQNHVWVDVTRHNASLPPLAVKNPECLGLLHQIDRNNKDTWVQHYCTLKDGCLYFYAGIRSTHALGGIYLHGYTVREQSLGSKKSTIELKPPSEEYKTFYLCAENPMENKRSSCSQMDLVYKSIRQKMATVPSGRSGLHESTTRGDQNVSSMDTPRIATNLYCPSFWFGLTKSMLKDHFTQKLVMMQNISSSSSQFFTLY</sequence>
<feature type="compositionally biased region" description="Low complexity" evidence="1">
    <location>
        <begin position="790"/>
        <end position="801"/>
    </location>
</feature>
<feature type="compositionally biased region" description="Polar residues" evidence="1">
    <location>
        <begin position="21"/>
        <end position="39"/>
    </location>
</feature>
<dbReference type="SUPFAM" id="SSF50156">
    <property type="entry name" value="PDZ domain-like"/>
    <property type="match status" value="1"/>
</dbReference>
<dbReference type="AlphaFoldDB" id="A0A1S3MDC9"/>
<dbReference type="RefSeq" id="XP_014000951.1">
    <property type="nucleotide sequence ID" value="XM_014145476.2"/>
</dbReference>
<dbReference type="InterPro" id="IPR036034">
    <property type="entry name" value="PDZ_sf"/>
</dbReference>
<dbReference type="PANTHER" id="PTHR12752">
    <property type="entry name" value="PHOSPHOINOSITOL 3-PHOSPHATE-BINDING PROTEIN"/>
    <property type="match status" value="1"/>
</dbReference>
<name>A0A1S3MDC9_SALSA</name>
<feature type="domain" description="PH" evidence="2">
    <location>
        <begin position="952"/>
        <end position="1054"/>
    </location>
</feature>
<feature type="region of interest" description="Disordered" evidence="1">
    <location>
        <begin position="728"/>
        <end position="773"/>
    </location>
</feature>
<protein>
    <submittedName>
        <fullName evidence="5">Uncharacterized protein pdzph1 isoform X1</fullName>
    </submittedName>
</protein>
<dbReference type="CDD" id="cd00136">
    <property type="entry name" value="PDZ_canonical"/>
    <property type="match status" value="1"/>
</dbReference>
<dbReference type="InterPro" id="IPR001478">
    <property type="entry name" value="PDZ"/>
</dbReference>
<dbReference type="SMART" id="SM00233">
    <property type="entry name" value="PH"/>
    <property type="match status" value="2"/>
</dbReference>
<feature type="compositionally biased region" description="Basic and acidic residues" evidence="1">
    <location>
        <begin position="65"/>
        <end position="83"/>
    </location>
</feature>
<dbReference type="SMART" id="SM00228">
    <property type="entry name" value="PDZ"/>
    <property type="match status" value="1"/>
</dbReference>
<feature type="compositionally biased region" description="Polar residues" evidence="1">
    <location>
        <begin position="751"/>
        <end position="765"/>
    </location>
</feature>
<feature type="compositionally biased region" description="Basic residues" evidence="1">
    <location>
        <begin position="1"/>
        <end position="16"/>
    </location>
</feature>
<evidence type="ECO:0000256" key="1">
    <source>
        <dbReference type="SAM" id="MobiDB-lite"/>
    </source>
</evidence>
<dbReference type="SUPFAM" id="SSF50729">
    <property type="entry name" value="PH domain-like"/>
    <property type="match status" value="2"/>
</dbReference>
<feature type="region of interest" description="Disordered" evidence="1">
    <location>
        <begin position="789"/>
        <end position="811"/>
    </location>
</feature>
<reference evidence="5" key="1">
    <citation type="submission" date="2025-08" db="UniProtKB">
        <authorList>
            <consortium name="RefSeq"/>
        </authorList>
    </citation>
    <scope>IDENTIFICATION</scope>
</reference>
<feature type="domain" description="PDZ" evidence="3">
    <location>
        <begin position="865"/>
        <end position="940"/>
    </location>
</feature>
<dbReference type="PROSITE" id="PS50003">
    <property type="entry name" value="PH_DOMAIN"/>
    <property type="match status" value="1"/>
</dbReference>
<evidence type="ECO:0000259" key="2">
    <source>
        <dbReference type="PROSITE" id="PS50003"/>
    </source>
</evidence>
<dbReference type="KEGG" id="sasa:106571915"/>
<dbReference type="Gene3D" id="2.30.42.10">
    <property type="match status" value="1"/>
</dbReference>
<feature type="compositionally biased region" description="Basic and acidic residues" evidence="1">
    <location>
        <begin position="731"/>
        <end position="745"/>
    </location>
</feature>
<dbReference type="PANTHER" id="PTHR12752:SF2">
    <property type="entry name" value="PDZ AND PLECKSTRIN HOMOLOGY DOMAINS 1"/>
    <property type="match status" value="1"/>
</dbReference>
<dbReference type="Pfam" id="PF00595">
    <property type="entry name" value="PDZ"/>
    <property type="match status" value="1"/>
</dbReference>
<gene>
    <name evidence="5" type="primary">pdzph1</name>
</gene>
<dbReference type="PROSITE" id="PS50106">
    <property type="entry name" value="PDZ"/>
    <property type="match status" value="1"/>
</dbReference>
<feature type="region of interest" description="Disordered" evidence="1">
    <location>
        <begin position="1"/>
        <end position="101"/>
    </location>
</feature>
<proteinExistence type="predicted"/>